<comment type="similarity">
    <text evidence="3">Belongs to the PhyH family. EctD subfamily.</text>
</comment>
<evidence type="ECO:0000256" key="11">
    <source>
        <dbReference type="SAM" id="MobiDB-lite"/>
    </source>
</evidence>
<organism evidence="12 13">
    <name type="scientific">Comamonas serinivorans</name>
    <dbReference type="NCBI Taxonomy" id="1082851"/>
    <lineage>
        <taxon>Bacteria</taxon>
        <taxon>Pseudomonadati</taxon>
        <taxon>Pseudomonadota</taxon>
        <taxon>Betaproteobacteria</taxon>
        <taxon>Burkholderiales</taxon>
        <taxon>Comamonadaceae</taxon>
        <taxon>Comamonas</taxon>
    </lineage>
</organism>
<feature type="region of interest" description="Disordered" evidence="11">
    <location>
        <begin position="1"/>
        <end position="40"/>
    </location>
</feature>
<evidence type="ECO:0000256" key="10">
    <source>
        <dbReference type="NCBIfam" id="TIGR02408"/>
    </source>
</evidence>
<comment type="cofactor">
    <cofactor evidence="1">
        <name>Fe(2+)</name>
        <dbReference type="ChEBI" id="CHEBI:29033"/>
    </cofactor>
</comment>
<dbReference type="InterPro" id="IPR012774">
    <property type="entry name" value="EctD"/>
</dbReference>
<keyword evidence="8" id="KW-0408">Iron</keyword>
<dbReference type="InterPro" id="IPR008775">
    <property type="entry name" value="Phytyl_CoA_dOase-like"/>
</dbReference>
<gene>
    <name evidence="12" type="ORF">CCO03_13305</name>
</gene>
<evidence type="ECO:0000256" key="3">
    <source>
        <dbReference type="ARBA" id="ARBA00007851"/>
    </source>
</evidence>
<evidence type="ECO:0000313" key="13">
    <source>
        <dbReference type="Proteomes" id="UP000196138"/>
    </source>
</evidence>
<dbReference type="EMBL" id="CP021455">
    <property type="protein sequence ID" value="ARU05530.1"/>
    <property type="molecule type" value="Genomic_DNA"/>
</dbReference>
<evidence type="ECO:0000313" key="12">
    <source>
        <dbReference type="EMBL" id="ARU05530.1"/>
    </source>
</evidence>
<comment type="subunit">
    <text evidence="4">Homodimer.</text>
</comment>
<dbReference type="SUPFAM" id="SSF51197">
    <property type="entry name" value="Clavaminate synthase-like"/>
    <property type="match status" value="1"/>
</dbReference>
<dbReference type="KEGG" id="cser:CCO03_13305"/>
<comment type="catalytic activity">
    <reaction evidence="9">
        <text>L-ectoine + 2-oxoglutarate + O2 = 5-hydroxyectoine + succinate + CO2</text>
        <dbReference type="Rhea" id="RHEA:45740"/>
        <dbReference type="ChEBI" id="CHEBI:15379"/>
        <dbReference type="ChEBI" id="CHEBI:16526"/>
        <dbReference type="ChEBI" id="CHEBI:16810"/>
        <dbReference type="ChEBI" id="CHEBI:30031"/>
        <dbReference type="ChEBI" id="CHEBI:58515"/>
        <dbReference type="ChEBI" id="CHEBI:85413"/>
        <dbReference type="EC" id="1.14.11.55"/>
    </reaction>
</comment>
<protein>
    <recommendedName>
        <fullName evidence="10">Ectoine hydroxylase</fullName>
        <ecNumber evidence="10">1.14.11.55</ecNumber>
    </recommendedName>
</protein>
<reference evidence="12 13" key="1">
    <citation type="submission" date="2017-05" db="EMBL/GenBank/DDBJ databases">
        <authorList>
            <person name="Song R."/>
            <person name="Chenine A.L."/>
            <person name="Ruprecht R.M."/>
        </authorList>
    </citation>
    <scope>NUCLEOTIDE SEQUENCE [LARGE SCALE GENOMIC DNA]</scope>
    <source>
        <strain evidence="12 13">DSM 26136</strain>
    </source>
</reference>
<dbReference type="RefSeq" id="WP_087281787.1">
    <property type="nucleotide sequence ID" value="NZ_CP021455.1"/>
</dbReference>
<sequence length="315" mass="35001">MMHSAIHTARVREDDRYPSRHASRASVTPRQDPVVHGEAGDGPLTPSQLLFFQDNGYLSFDALLDPDAIRACQQELQRLRDDDRVHQADEAVIEPGSRALRSIFAVHRSSDVLRRLCQHPKLVAIARQLLGGEVYIHQSRINYKGGFRGQAFYWHSDFETWHVEDGIPAMRLVSCSISLTANTPHNGPLMLIPGSHQRYVACVGATPDNHYRESLRRQEVGVPDDASLARLVEDFGIAAPTGLAGHVTFFECNVMHGSNSNITPLPRSNVFVVYNSVDNRPEAPFCGLAPRPNFIAEREDFTPVPFPADSFGSTP</sequence>
<comment type="function">
    <text evidence="2">Involved in the biosynthesis of 5-hydroxyectoine, called compatible solute, which helps organisms to survive extreme osmotic stress by acting as a highly soluble organic osmolyte. Catalyzes the 2-oxoglutarate-dependent selective hydroxylation of L-ectoine to yield (4S,5S)-5-hydroxyectoine.</text>
</comment>
<evidence type="ECO:0000256" key="7">
    <source>
        <dbReference type="ARBA" id="ARBA00023002"/>
    </source>
</evidence>
<dbReference type="PANTHER" id="PTHR20883">
    <property type="entry name" value="PHYTANOYL-COA DIOXYGENASE DOMAIN CONTAINING 1"/>
    <property type="match status" value="1"/>
</dbReference>
<proteinExistence type="inferred from homology"/>
<dbReference type="NCBIfam" id="TIGR02408">
    <property type="entry name" value="ectoine_ThpD"/>
    <property type="match status" value="1"/>
</dbReference>
<dbReference type="Pfam" id="PF05721">
    <property type="entry name" value="PhyH"/>
    <property type="match status" value="1"/>
</dbReference>
<evidence type="ECO:0000256" key="2">
    <source>
        <dbReference type="ARBA" id="ARBA00004063"/>
    </source>
</evidence>
<dbReference type="PANTHER" id="PTHR20883:SF48">
    <property type="entry name" value="ECTOINE DIOXYGENASE"/>
    <property type="match status" value="1"/>
</dbReference>
<evidence type="ECO:0000256" key="5">
    <source>
        <dbReference type="ARBA" id="ARBA00022723"/>
    </source>
</evidence>
<dbReference type="EC" id="1.14.11.55" evidence="10"/>
<dbReference type="GO" id="GO:0005506">
    <property type="term" value="F:iron ion binding"/>
    <property type="evidence" value="ECO:0007669"/>
    <property type="project" value="UniProtKB-ARBA"/>
</dbReference>
<evidence type="ECO:0000256" key="8">
    <source>
        <dbReference type="ARBA" id="ARBA00023004"/>
    </source>
</evidence>
<evidence type="ECO:0000256" key="1">
    <source>
        <dbReference type="ARBA" id="ARBA00001954"/>
    </source>
</evidence>
<keyword evidence="7" id="KW-0560">Oxidoreductase</keyword>
<accession>A0A1Y0EQ18</accession>
<evidence type="ECO:0000256" key="6">
    <source>
        <dbReference type="ARBA" id="ARBA00022964"/>
    </source>
</evidence>
<dbReference type="Proteomes" id="UP000196138">
    <property type="component" value="Chromosome"/>
</dbReference>
<dbReference type="AlphaFoldDB" id="A0A1Y0EQ18"/>
<evidence type="ECO:0000256" key="9">
    <source>
        <dbReference type="ARBA" id="ARBA00049228"/>
    </source>
</evidence>
<keyword evidence="13" id="KW-1185">Reference proteome</keyword>
<evidence type="ECO:0000256" key="4">
    <source>
        <dbReference type="ARBA" id="ARBA00011738"/>
    </source>
</evidence>
<name>A0A1Y0EQ18_9BURK</name>
<dbReference type="GO" id="GO:0016706">
    <property type="term" value="F:2-oxoglutarate-dependent dioxygenase activity"/>
    <property type="evidence" value="ECO:0007669"/>
    <property type="project" value="InterPro"/>
</dbReference>
<keyword evidence="6" id="KW-0223">Dioxygenase</keyword>
<dbReference type="OrthoDB" id="9791262at2"/>
<dbReference type="Gene3D" id="2.60.120.620">
    <property type="entry name" value="q2cbj1_9rhob like domain"/>
    <property type="match status" value="1"/>
</dbReference>
<keyword evidence="5" id="KW-0479">Metal-binding</keyword>